<sequence length="92" mass="10958">MEIKSRLIWYTFSMIFLHVNGTYPRFTKSDKEKDYPRLGKRIPVWLAPQPLEQRYNFNPEDRPDLGFILQQAQRLLRTKFGTIDPENTVALT</sequence>
<keyword evidence="2" id="KW-1185">Reference proteome</keyword>
<evidence type="ECO:0000313" key="1">
    <source>
        <dbReference type="EMBL" id="WAR04235.1"/>
    </source>
</evidence>
<name>A0ABY7E2K9_MYAAR</name>
<reference evidence="1" key="1">
    <citation type="submission" date="2022-11" db="EMBL/GenBank/DDBJ databases">
        <title>Centuries of genome instability and evolution in soft-shell clam transmissible cancer (bioRxiv).</title>
        <authorList>
            <person name="Hart S.F.M."/>
            <person name="Yonemitsu M.A."/>
            <person name="Giersch R.M."/>
            <person name="Beal B.F."/>
            <person name="Arriagada G."/>
            <person name="Davis B.W."/>
            <person name="Ostrander E.A."/>
            <person name="Goff S.P."/>
            <person name="Metzger M.J."/>
        </authorList>
    </citation>
    <scope>NUCLEOTIDE SEQUENCE</scope>
    <source>
        <strain evidence="1">MELC-2E11</strain>
        <tissue evidence="1">Siphon/mantle</tissue>
    </source>
</reference>
<evidence type="ECO:0000313" key="2">
    <source>
        <dbReference type="Proteomes" id="UP001164746"/>
    </source>
</evidence>
<gene>
    <name evidence="1" type="ORF">MAR_019604</name>
</gene>
<dbReference type="EMBL" id="CP111016">
    <property type="protein sequence ID" value="WAR04235.1"/>
    <property type="molecule type" value="Genomic_DNA"/>
</dbReference>
<organism evidence="1 2">
    <name type="scientific">Mya arenaria</name>
    <name type="common">Soft-shell clam</name>
    <dbReference type="NCBI Taxonomy" id="6604"/>
    <lineage>
        <taxon>Eukaryota</taxon>
        <taxon>Metazoa</taxon>
        <taxon>Spiralia</taxon>
        <taxon>Lophotrochozoa</taxon>
        <taxon>Mollusca</taxon>
        <taxon>Bivalvia</taxon>
        <taxon>Autobranchia</taxon>
        <taxon>Heteroconchia</taxon>
        <taxon>Euheterodonta</taxon>
        <taxon>Imparidentia</taxon>
        <taxon>Neoheterodontei</taxon>
        <taxon>Myida</taxon>
        <taxon>Myoidea</taxon>
        <taxon>Myidae</taxon>
        <taxon>Mya</taxon>
    </lineage>
</organism>
<dbReference type="Proteomes" id="UP001164746">
    <property type="component" value="Chromosome 5"/>
</dbReference>
<protein>
    <submittedName>
        <fullName evidence="1">Uncharacterized protein</fullName>
    </submittedName>
</protein>
<accession>A0ABY7E2K9</accession>
<proteinExistence type="predicted"/>